<dbReference type="FunFam" id="3.40.605.10:FF:000012">
    <property type="entry name" value="NAD-dependent succinate-semialdehyde dehydrogenase"/>
    <property type="match status" value="1"/>
</dbReference>
<evidence type="ECO:0000256" key="2">
    <source>
        <dbReference type="ARBA" id="ARBA00022857"/>
    </source>
</evidence>
<keyword evidence="6" id="KW-1185">Reference proteome</keyword>
<evidence type="ECO:0000259" key="4">
    <source>
        <dbReference type="Pfam" id="PF00171"/>
    </source>
</evidence>
<evidence type="ECO:0000256" key="1">
    <source>
        <dbReference type="ARBA" id="ARBA00009986"/>
    </source>
</evidence>
<evidence type="ECO:0000313" key="6">
    <source>
        <dbReference type="Proteomes" id="UP001515480"/>
    </source>
</evidence>
<dbReference type="Gene3D" id="3.40.605.10">
    <property type="entry name" value="Aldehyde Dehydrogenase, Chain A, domain 1"/>
    <property type="match status" value="1"/>
</dbReference>
<dbReference type="InterPro" id="IPR047110">
    <property type="entry name" value="GABD/Sad-like"/>
</dbReference>
<evidence type="ECO:0000313" key="5">
    <source>
        <dbReference type="EMBL" id="KAL1524910.1"/>
    </source>
</evidence>
<feature type="domain" description="Aldehyde dehydrogenase" evidence="4">
    <location>
        <begin position="27"/>
        <end position="474"/>
    </location>
</feature>
<dbReference type="GO" id="GO:0004030">
    <property type="term" value="F:aldehyde dehydrogenase [NAD(P)+] activity"/>
    <property type="evidence" value="ECO:0007669"/>
    <property type="project" value="InterPro"/>
</dbReference>
<dbReference type="FunFam" id="3.40.309.10:FF:000009">
    <property type="entry name" value="Aldehyde dehydrogenase A"/>
    <property type="match status" value="1"/>
</dbReference>
<dbReference type="PANTHER" id="PTHR43217:SF1">
    <property type="entry name" value="SUCCINATE SEMIALDEHYDE DEHYDROGENASE [NAD(P)+] SAD"/>
    <property type="match status" value="1"/>
</dbReference>
<proteinExistence type="inferred from homology"/>
<dbReference type="InterPro" id="IPR016160">
    <property type="entry name" value="Ald_DH_CS_CYS"/>
</dbReference>
<dbReference type="AlphaFoldDB" id="A0AB34JST0"/>
<keyword evidence="2" id="KW-0521">NADP</keyword>
<name>A0AB34JST0_PRYPA</name>
<dbReference type="SUPFAM" id="SSF53720">
    <property type="entry name" value="ALDH-like"/>
    <property type="match status" value="1"/>
</dbReference>
<dbReference type="CDD" id="cd07100">
    <property type="entry name" value="ALDH_SSADH1_GabD1"/>
    <property type="match status" value="1"/>
</dbReference>
<protein>
    <recommendedName>
        <fullName evidence="4">Aldehyde dehydrogenase domain-containing protein</fullName>
    </recommendedName>
</protein>
<reference evidence="5 6" key="1">
    <citation type="journal article" date="2024" name="Science">
        <title>Giant polyketide synthase enzymes in the biosynthesis of giant marine polyether toxins.</title>
        <authorList>
            <person name="Fallon T.R."/>
            <person name="Shende V.V."/>
            <person name="Wierzbicki I.H."/>
            <person name="Pendleton A.L."/>
            <person name="Watervoot N.F."/>
            <person name="Auber R.P."/>
            <person name="Gonzalez D.J."/>
            <person name="Wisecaver J.H."/>
            <person name="Moore B.S."/>
        </authorList>
    </citation>
    <scope>NUCLEOTIDE SEQUENCE [LARGE SCALE GENOMIC DNA]</scope>
    <source>
        <strain evidence="5 6">12B1</strain>
    </source>
</reference>
<dbReference type="InterPro" id="IPR016163">
    <property type="entry name" value="Ald_DH_C"/>
</dbReference>
<dbReference type="EMBL" id="JBGBPQ010000004">
    <property type="protein sequence ID" value="KAL1524910.1"/>
    <property type="molecule type" value="Genomic_DNA"/>
</dbReference>
<dbReference type="InterPro" id="IPR016161">
    <property type="entry name" value="Ald_DH/histidinol_DH"/>
</dbReference>
<dbReference type="Gene3D" id="3.40.309.10">
    <property type="entry name" value="Aldehyde Dehydrogenase, Chain A, domain 2"/>
    <property type="match status" value="1"/>
</dbReference>
<gene>
    <name evidence="5" type="ORF">AB1Y20_019788</name>
</gene>
<comment type="caution">
    <text evidence="5">The sequence shown here is derived from an EMBL/GenBank/DDBJ whole genome shotgun (WGS) entry which is preliminary data.</text>
</comment>
<accession>A0AB34JST0</accession>
<dbReference type="InterPro" id="IPR044148">
    <property type="entry name" value="ALDH_GabD1-like"/>
</dbReference>
<dbReference type="InterPro" id="IPR015590">
    <property type="entry name" value="Aldehyde_DH_dom"/>
</dbReference>
<dbReference type="PANTHER" id="PTHR43217">
    <property type="entry name" value="SUCCINATE SEMIALDEHYDE DEHYDROGENASE [NAD(P)+] SAD"/>
    <property type="match status" value="1"/>
</dbReference>
<dbReference type="GO" id="GO:0004777">
    <property type="term" value="F:succinate-semialdehyde dehydrogenase (NAD+) activity"/>
    <property type="evidence" value="ECO:0007669"/>
    <property type="project" value="TreeGrafter"/>
</dbReference>
<sequence>MAMLASARLLLLTTRSHRVGSVRSLATARSISPTTGAVVQEHSFLSDAEVQHAIDRSARALSDWKASSFAQRGEVLHAAAALLRERSDRLAHLMAVEMGKPVREGGGEVEKCAAHLEYFADNAERMARGEATEVADVRVAYRPLGLIFAIMPWNFPLWQVFRQAGTALAAGNTVLLKHAPNVLGCAEAIQDIFDAAGAPAGVFANLPIHTSQAEQVIAHAAVRAVAFTGSCAAGRKVAALAGTHLKRCLLELGGSDPYVVLEDADVEAAAAACAAGRLLNAGQSCIGAKRFIVVDAVYDEFLRHFSARMDVSPGDPTLPSTKMGPLCTLEARDRVAAQVDASVAAGASVHLGGRKPDGPGAFYPPTILTGVMPGMPAYHEELFGPVAAVIRVGSEAEAIRVANDTPFGLGAAVFTRDLAKGARIAEYELEAGMCFVNDFCKSNSRYPFGGCKDSGVGRECGDHGFKEFCNIKTVYSPQK</sequence>
<dbReference type="Proteomes" id="UP001515480">
    <property type="component" value="Unassembled WGS sequence"/>
</dbReference>
<evidence type="ECO:0000256" key="3">
    <source>
        <dbReference type="ARBA" id="ARBA00023002"/>
    </source>
</evidence>
<dbReference type="InterPro" id="IPR016162">
    <property type="entry name" value="Ald_DH_N"/>
</dbReference>
<keyword evidence="3" id="KW-0560">Oxidoreductase</keyword>
<dbReference type="PROSITE" id="PS00070">
    <property type="entry name" value="ALDEHYDE_DEHYDR_CYS"/>
    <property type="match status" value="1"/>
</dbReference>
<comment type="similarity">
    <text evidence="1">Belongs to the aldehyde dehydrogenase family.</text>
</comment>
<dbReference type="Pfam" id="PF00171">
    <property type="entry name" value="Aldedh"/>
    <property type="match status" value="1"/>
</dbReference>
<organism evidence="5 6">
    <name type="scientific">Prymnesium parvum</name>
    <name type="common">Toxic golden alga</name>
    <dbReference type="NCBI Taxonomy" id="97485"/>
    <lineage>
        <taxon>Eukaryota</taxon>
        <taxon>Haptista</taxon>
        <taxon>Haptophyta</taxon>
        <taxon>Prymnesiophyceae</taxon>
        <taxon>Prymnesiales</taxon>
        <taxon>Prymnesiaceae</taxon>
        <taxon>Prymnesium</taxon>
    </lineage>
</organism>